<proteinExistence type="predicted"/>
<evidence type="ECO:0000313" key="1">
    <source>
        <dbReference type="EMBL" id="GAA3581547.1"/>
    </source>
</evidence>
<dbReference type="EMBL" id="BAABCY010000086">
    <property type="protein sequence ID" value="GAA3581547.1"/>
    <property type="molecule type" value="Genomic_DNA"/>
</dbReference>
<dbReference type="InterPro" id="IPR011008">
    <property type="entry name" value="Dimeric_a/b-barrel"/>
</dbReference>
<protein>
    <recommendedName>
        <fullName evidence="3">ABM domain-containing protein</fullName>
    </recommendedName>
</protein>
<comment type="caution">
    <text evidence="1">The sequence shown here is derived from an EMBL/GenBank/DDBJ whole genome shotgun (WGS) entry which is preliminary data.</text>
</comment>
<sequence>MKCKEVAVFKFKEDCLDGAIELNKNLMTEMQNASNKSLLSFEVYQSPKDPTVFTWLIDWIDVKSAKETTDKWMSFPSSSKFSSSVEQDIFYDFLEKK</sequence>
<accession>A0ABP6YDS1</accession>
<name>A0ABP6YDS1_9FLAO</name>
<keyword evidence="2" id="KW-1185">Reference proteome</keyword>
<dbReference type="Proteomes" id="UP001500954">
    <property type="component" value="Unassembled WGS sequence"/>
</dbReference>
<dbReference type="Gene3D" id="3.30.70.100">
    <property type="match status" value="1"/>
</dbReference>
<evidence type="ECO:0000313" key="2">
    <source>
        <dbReference type="Proteomes" id="UP001500954"/>
    </source>
</evidence>
<reference evidence="2" key="1">
    <citation type="journal article" date="2019" name="Int. J. Syst. Evol. Microbiol.">
        <title>The Global Catalogue of Microorganisms (GCM) 10K type strain sequencing project: providing services to taxonomists for standard genome sequencing and annotation.</title>
        <authorList>
            <consortium name="The Broad Institute Genomics Platform"/>
            <consortium name="The Broad Institute Genome Sequencing Center for Infectious Disease"/>
            <person name="Wu L."/>
            <person name="Ma J."/>
        </authorList>
    </citation>
    <scope>NUCLEOTIDE SEQUENCE [LARGE SCALE GENOMIC DNA]</scope>
    <source>
        <strain evidence="2">JCM 17111</strain>
    </source>
</reference>
<dbReference type="RefSeq" id="WP_345007484.1">
    <property type="nucleotide sequence ID" value="NZ_BAABCY010000086.1"/>
</dbReference>
<gene>
    <name evidence="1" type="ORF">GCM10022395_32610</name>
</gene>
<evidence type="ECO:0008006" key="3">
    <source>
        <dbReference type="Google" id="ProtNLM"/>
    </source>
</evidence>
<organism evidence="1 2">
    <name type="scientific">Snuella lapsa</name>
    <dbReference type="NCBI Taxonomy" id="870481"/>
    <lineage>
        <taxon>Bacteria</taxon>
        <taxon>Pseudomonadati</taxon>
        <taxon>Bacteroidota</taxon>
        <taxon>Flavobacteriia</taxon>
        <taxon>Flavobacteriales</taxon>
        <taxon>Flavobacteriaceae</taxon>
        <taxon>Snuella</taxon>
    </lineage>
</organism>
<dbReference type="SUPFAM" id="SSF54909">
    <property type="entry name" value="Dimeric alpha+beta barrel"/>
    <property type="match status" value="1"/>
</dbReference>